<dbReference type="Proteomes" id="UP000471435">
    <property type="component" value="Unassembled WGS sequence"/>
</dbReference>
<accession>A0A6I4UYL3</accession>
<keyword evidence="3" id="KW-1185">Reference proteome</keyword>
<evidence type="ECO:0000313" key="3">
    <source>
        <dbReference type="Proteomes" id="UP000471435"/>
    </source>
</evidence>
<comment type="caution">
    <text evidence="2">The sequence shown here is derived from an EMBL/GenBank/DDBJ whole genome shotgun (WGS) entry which is preliminary data.</text>
</comment>
<dbReference type="GO" id="GO:0035438">
    <property type="term" value="F:cyclic-di-GMP binding"/>
    <property type="evidence" value="ECO:0007669"/>
    <property type="project" value="InterPro"/>
</dbReference>
<evidence type="ECO:0000313" key="2">
    <source>
        <dbReference type="EMBL" id="MXP46668.1"/>
    </source>
</evidence>
<proteinExistence type="predicted"/>
<dbReference type="Pfam" id="PF07238">
    <property type="entry name" value="PilZ"/>
    <property type="match status" value="1"/>
</dbReference>
<dbReference type="AlphaFoldDB" id="A0A6I4UYL3"/>
<evidence type="ECO:0000259" key="1">
    <source>
        <dbReference type="Pfam" id="PF07238"/>
    </source>
</evidence>
<dbReference type="Gene3D" id="2.40.10.220">
    <property type="entry name" value="predicted glycosyltransferase like domains"/>
    <property type="match status" value="1"/>
</dbReference>
<sequence length="112" mass="12911">MSVGAQLSVTDLRRAARHPVDFPVIAEHQLRGDVKLHICNISAHGFMIDDAGELSRGDRVIIRLPVVGRIEAYVIWTRDERAGFQFERIIRMDDFMTMIDTLQPNPRLRRSR</sequence>
<protein>
    <submittedName>
        <fullName evidence="2">PilZ domain-containing protein</fullName>
    </submittedName>
</protein>
<feature type="domain" description="PilZ" evidence="1">
    <location>
        <begin position="12"/>
        <end position="89"/>
    </location>
</feature>
<reference evidence="2 3" key="1">
    <citation type="submission" date="2019-12" db="EMBL/GenBank/DDBJ databases">
        <title>Genomic-based taxomic classification of the family Erythrobacteraceae.</title>
        <authorList>
            <person name="Xu L."/>
        </authorList>
    </citation>
    <scope>NUCLEOTIDE SEQUENCE [LARGE SCALE GENOMIC DNA]</scope>
    <source>
        <strain evidence="2 3">SW-109</strain>
    </source>
</reference>
<name>A0A6I4UYL3_9SPHN</name>
<gene>
    <name evidence="2" type="ORF">GRI43_04565</name>
</gene>
<dbReference type="SUPFAM" id="SSF141371">
    <property type="entry name" value="PilZ domain-like"/>
    <property type="match status" value="1"/>
</dbReference>
<organism evidence="2 3">
    <name type="scientific">Pontixanthobacter luteolus</name>
    <dbReference type="NCBI Taxonomy" id="295089"/>
    <lineage>
        <taxon>Bacteria</taxon>
        <taxon>Pseudomonadati</taxon>
        <taxon>Pseudomonadota</taxon>
        <taxon>Alphaproteobacteria</taxon>
        <taxon>Sphingomonadales</taxon>
        <taxon>Erythrobacteraceae</taxon>
        <taxon>Pontixanthobacter</taxon>
    </lineage>
</organism>
<dbReference type="OrthoDB" id="9806898at2"/>
<dbReference type="EMBL" id="WTYP01000001">
    <property type="protein sequence ID" value="MXP46668.1"/>
    <property type="molecule type" value="Genomic_DNA"/>
</dbReference>
<dbReference type="InterPro" id="IPR009875">
    <property type="entry name" value="PilZ_domain"/>
</dbReference>
<dbReference type="RefSeq" id="WP_160729874.1">
    <property type="nucleotide sequence ID" value="NZ_CANLWR010000001.1"/>
</dbReference>